<sequence length="322" mass="35337">MASKGMEASDVLEEERGRRETRGDARRKRRLRAVSPASQDVITAFEGRLAKRGLATGDVHEQLDTLDFEEDGGGTVESLEGKLQGAFNSFIANMSRAVEELQGCFASTGGETSHTEPPVHAGAWKPWGGQRGTCSTPSLGLVRSPATWGRSATWGSPSPGRQRTWRRSHTTCGKGKGAMLPSLRSPARWENPSLRRPRTWHRTWVTHGNSKARMQQRLARGIEALDARRLDEGVKGFDGGECHGTRVRGPKSRASWHGTVATGTQEVCAASRGHAKQRRRVRARSQAPVEAQAGAWTRACWTRVSVSRYGVTITTLTYTRPE</sequence>
<feature type="region of interest" description="Disordered" evidence="1">
    <location>
        <begin position="1"/>
        <end position="35"/>
    </location>
</feature>
<dbReference type="AlphaFoldDB" id="A0AAV5MSE6"/>
<dbReference type="Proteomes" id="UP001054252">
    <property type="component" value="Unassembled WGS sequence"/>
</dbReference>
<feature type="compositionally biased region" description="Basic and acidic residues" evidence="1">
    <location>
        <begin position="14"/>
        <end position="24"/>
    </location>
</feature>
<feature type="region of interest" description="Disordered" evidence="1">
    <location>
        <begin position="108"/>
        <end position="130"/>
    </location>
</feature>
<evidence type="ECO:0000256" key="1">
    <source>
        <dbReference type="SAM" id="MobiDB-lite"/>
    </source>
</evidence>
<accession>A0AAV5MSE6</accession>
<name>A0AAV5MSE6_9ROSI</name>
<reference evidence="2 3" key="1">
    <citation type="journal article" date="2021" name="Commun. Biol.">
        <title>The genome of Shorea leprosula (Dipterocarpaceae) highlights the ecological relevance of drought in aseasonal tropical rainforests.</title>
        <authorList>
            <person name="Ng K.K.S."/>
            <person name="Kobayashi M.J."/>
            <person name="Fawcett J.A."/>
            <person name="Hatakeyama M."/>
            <person name="Paape T."/>
            <person name="Ng C.H."/>
            <person name="Ang C.C."/>
            <person name="Tnah L.H."/>
            <person name="Lee C.T."/>
            <person name="Nishiyama T."/>
            <person name="Sese J."/>
            <person name="O'Brien M.J."/>
            <person name="Copetti D."/>
            <person name="Mohd Noor M.I."/>
            <person name="Ong R.C."/>
            <person name="Putra M."/>
            <person name="Sireger I.Z."/>
            <person name="Indrioko S."/>
            <person name="Kosugi Y."/>
            <person name="Izuno A."/>
            <person name="Isagi Y."/>
            <person name="Lee S.L."/>
            <person name="Shimizu K.K."/>
        </authorList>
    </citation>
    <scope>NUCLEOTIDE SEQUENCE [LARGE SCALE GENOMIC DNA]</scope>
    <source>
        <strain evidence="2">214</strain>
    </source>
</reference>
<dbReference type="EMBL" id="BPVZ01000716">
    <property type="protein sequence ID" value="GKV52472.1"/>
    <property type="molecule type" value="Genomic_DNA"/>
</dbReference>
<protein>
    <submittedName>
        <fullName evidence="2">Uncharacterized protein</fullName>
    </submittedName>
</protein>
<evidence type="ECO:0000313" key="3">
    <source>
        <dbReference type="Proteomes" id="UP001054252"/>
    </source>
</evidence>
<gene>
    <name evidence="2" type="ORF">SLEP1_g59048</name>
</gene>
<organism evidence="2 3">
    <name type="scientific">Rubroshorea leprosula</name>
    <dbReference type="NCBI Taxonomy" id="152421"/>
    <lineage>
        <taxon>Eukaryota</taxon>
        <taxon>Viridiplantae</taxon>
        <taxon>Streptophyta</taxon>
        <taxon>Embryophyta</taxon>
        <taxon>Tracheophyta</taxon>
        <taxon>Spermatophyta</taxon>
        <taxon>Magnoliopsida</taxon>
        <taxon>eudicotyledons</taxon>
        <taxon>Gunneridae</taxon>
        <taxon>Pentapetalae</taxon>
        <taxon>rosids</taxon>
        <taxon>malvids</taxon>
        <taxon>Malvales</taxon>
        <taxon>Dipterocarpaceae</taxon>
        <taxon>Rubroshorea</taxon>
    </lineage>
</organism>
<keyword evidence="3" id="KW-1185">Reference proteome</keyword>
<comment type="caution">
    <text evidence="2">The sequence shown here is derived from an EMBL/GenBank/DDBJ whole genome shotgun (WGS) entry which is preliminary data.</text>
</comment>
<proteinExistence type="predicted"/>
<evidence type="ECO:0000313" key="2">
    <source>
        <dbReference type="EMBL" id="GKV52472.1"/>
    </source>
</evidence>
<feature type="region of interest" description="Disordered" evidence="1">
    <location>
        <begin position="148"/>
        <end position="191"/>
    </location>
</feature>